<name>A0ABS8K9K5_9BURK</name>
<evidence type="ECO:0000313" key="1">
    <source>
        <dbReference type="EMBL" id="MCC8401430.1"/>
    </source>
</evidence>
<accession>A0ABS8K9K5</accession>
<organism evidence="1 2">
    <name type="scientific">Paraburkholderia translucens</name>
    <dbReference type="NCBI Taxonomy" id="2886945"/>
    <lineage>
        <taxon>Bacteria</taxon>
        <taxon>Pseudomonadati</taxon>
        <taxon>Pseudomonadota</taxon>
        <taxon>Betaproteobacteria</taxon>
        <taxon>Burkholderiales</taxon>
        <taxon>Burkholderiaceae</taxon>
        <taxon>Paraburkholderia</taxon>
    </lineage>
</organism>
<dbReference type="RefSeq" id="WP_230560331.1">
    <property type="nucleotide sequence ID" value="NZ_JAJITC010000003.1"/>
</dbReference>
<dbReference type="EMBL" id="JAJITC010000003">
    <property type="protein sequence ID" value="MCC8401430.1"/>
    <property type="molecule type" value="Genomic_DNA"/>
</dbReference>
<sequence length="72" mass="7448">MKPESIEVKPVLSDDEAEILAARNAFARCGAEIAARRRAAMEVAATKAGPDGGVDPAFGLLGIHAPLGTFMP</sequence>
<keyword evidence="2" id="KW-1185">Reference proteome</keyword>
<evidence type="ECO:0000313" key="2">
    <source>
        <dbReference type="Proteomes" id="UP001430614"/>
    </source>
</evidence>
<gene>
    <name evidence="1" type="ORF">LJ655_05895</name>
</gene>
<protein>
    <submittedName>
        <fullName evidence="1">Uncharacterized protein</fullName>
    </submittedName>
</protein>
<dbReference type="Proteomes" id="UP001430614">
    <property type="component" value="Unassembled WGS sequence"/>
</dbReference>
<reference evidence="1 2" key="1">
    <citation type="submission" date="2021-11" db="EMBL/GenBank/DDBJ databases">
        <authorList>
            <person name="Oh E.-T."/>
            <person name="Kim S.-B."/>
        </authorList>
    </citation>
    <scope>NUCLEOTIDE SEQUENCE [LARGE SCALE GENOMIC DNA]</scope>
    <source>
        <strain evidence="1 2">MMS20-SJTN17</strain>
    </source>
</reference>
<proteinExistence type="predicted"/>
<comment type="caution">
    <text evidence="1">The sequence shown here is derived from an EMBL/GenBank/DDBJ whole genome shotgun (WGS) entry which is preliminary data.</text>
</comment>